<dbReference type="AlphaFoldDB" id="A0AAV6VNB3"/>
<organism evidence="1 2">
    <name type="scientific">Oedothorax gibbosus</name>
    <dbReference type="NCBI Taxonomy" id="931172"/>
    <lineage>
        <taxon>Eukaryota</taxon>
        <taxon>Metazoa</taxon>
        <taxon>Ecdysozoa</taxon>
        <taxon>Arthropoda</taxon>
        <taxon>Chelicerata</taxon>
        <taxon>Arachnida</taxon>
        <taxon>Araneae</taxon>
        <taxon>Araneomorphae</taxon>
        <taxon>Entelegynae</taxon>
        <taxon>Araneoidea</taxon>
        <taxon>Linyphiidae</taxon>
        <taxon>Erigoninae</taxon>
        <taxon>Oedothorax</taxon>
    </lineage>
</organism>
<name>A0AAV6VNB3_9ARAC</name>
<dbReference type="Proteomes" id="UP000827092">
    <property type="component" value="Unassembled WGS sequence"/>
</dbReference>
<evidence type="ECO:0000313" key="2">
    <source>
        <dbReference type="Proteomes" id="UP000827092"/>
    </source>
</evidence>
<protein>
    <submittedName>
        <fullName evidence="1">Uncharacterized protein</fullName>
    </submittedName>
</protein>
<sequence>MTERKGLLFSSFIYEDSSSSWTYSIGAPANKDGESGCFGKSAVLRYELFSSASSVNWNRNFVRLLWKFEISYLRTTQENR</sequence>
<dbReference type="EMBL" id="JAFNEN010000058">
    <property type="protein sequence ID" value="KAG8197208.1"/>
    <property type="molecule type" value="Genomic_DNA"/>
</dbReference>
<evidence type="ECO:0000313" key="1">
    <source>
        <dbReference type="EMBL" id="KAG8197208.1"/>
    </source>
</evidence>
<keyword evidence="2" id="KW-1185">Reference proteome</keyword>
<reference evidence="1 2" key="1">
    <citation type="journal article" date="2022" name="Nat. Ecol. Evol.">
        <title>A masculinizing supergene underlies an exaggerated male reproductive morph in a spider.</title>
        <authorList>
            <person name="Hendrickx F."/>
            <person name="De Corte Z."/>
            <person name="Sonet G."/>
            <person name="Van Belleghem S.M."/>
            <person name="Kostlbacher S."/>
            <person name="Vangestel C."/>
        </authorList>
    </citation>
    <scope>NUCLEOTIDE SEQUENCE [LARGE SCALE GENOMIC DNA]</scope>
    <source>
        <strain evidence="1">W744_W776</strain>
    </source>
</reference>
<comment type="caution">
    <text evidence="1">The sequence shown here is derived from an EMBL/GenBank/DDBJ whole genome shotgun (WGS) entry which is preliminary data.</text>
</comment>
<accession>A0AAV6VNB3</accession>
<proteinExistence type="predicted"/>
<gene>
    <name evidence="1" type="ORF">JTE90_011363</name>
</gene>